<dbReference type="GeneID" id="107220587"/>
<evidence type="ECO:0000313" key="4">
    <source>
        <dbReference type="RefSeq" id="XP_046601301.1"/>
    </source>
</evidence>
<accession>A0ABM3GM01</accession>
<protein>
    <submittedName>
        <fullName evidence="4">Dynein light chain Tctex-type protein 2-like</fullName>
    </submittedName>
</protein>
<dbReference type="InterPro" id="IPR005334">
    <property type="entry name" value="Tctex-1-like"/>
</dbReference>
<dbReference type="PANTHER" id="PTHR21255:SF7">
    <property type="entry name" value="DYNEIN LIGHT CHAIN TCTEX-TYPE PROTEIN 2B"/>
    <property type="match status" value="1"/>
</dbReference>
<gene>
    <name evidence="4" type="primary">LOC107220587</name>
</gene>
<dbReference type="CDD" id="cd21451">
    <property type="entry name" value="DLC-like_TCTEX1D"/>
    <property type="match status" value="1"/>
</dbReference>
<dbReference type="InterPro" id="IPR038586">
    <property type="entry name" value="Tctex-1-like_sf"/>
</dbReference>
<dbReference type="Proteomes" id="UP000829291">
    <property type="component" value="Chromosome 7"/>
</dbReference>
<dbReference type="RefSeq" id="XP_046601301.1">
    <property type="nucleotide sequence ID" value="XM_046745345.1"/>
</dbReference>
<comment type="similarity">
    <text evidence="1">Belongs to the dynein light chain Tctex-type family.</text>
</comment>
<keyword evidence="3" id="KW-1185">Reference proteome</keyword>
<reference evidence="4" key="1">
    <citation type="submission" date="2025-08" db="UniProtKB">
        <authorList>
            <consortium name="RefSeq"/>
        </authorList>
    </citation>
    <scope>IDENTIFICATION</scope>
    <source>
        <tissue evidence="4">Thorax and Abdomen</tissue>
    </source>
</reference>
<dbReference type="PANTHER" id="PTHR21255">
    <property type="entry name" value="T-COMPLEX-ASSOCIATED-TESTIS-EXPRESSED 1/ DYNEIN LIGHT CHAIN"/>
    <property type="match status" value="1"/>
</dbReference>
<proteinExistence type="inferred from homology"/>
<name>A0ABM3GM01_NEOLC</name>
<dbReference type="Pfam" id="PF03645">
    <property type="entry name" value="Tctex-1"/>
    <property type="match status" value="1"/>
</dbReference>
<evidence type="ECO:0000256" key="1">
    <source>
        <dbReference type="ARBA" id="ARBA00005361"/>
    </source>
</evidence>
<evidence type="ECO:0000313" key="3">
    <source>
        <dbReference type="Proteomes" id="UP000829291"/>
    </source>
</evidence>
<dbReference type="Gene3D" id="3.30.1140.40">
    <property type="entry name" value="Tctex-1"/>
    <property type="match status" value="1"/>
</dbReference>
<feature type="compositionally biased region" description="Polar residues" evidence="2">
    <location>
        <begin position="28"/>
        <end position="38"/>
    </location>
</feature>
<organism evidence="3 4">
    <name type="scientific">Neodiprion lecontei</name>
    <name type="common">Redheaded pine sawfly</name>
    <dbReference type="NCBI Taxonomy" id="441921"/>
    <lineage>
        <taxon>Eukaryota</taxon>
        <taxon>Metazoa</taxon>
        <taxon>Ecdysozoa</taxon>
        <taxon>Arthropoda</taxon>
        <taxon>Hexapoda</taxon>
        <taxon>Insecta</taxon>
        <taxon>Pterygota</taxon>
        <taxon>Neoptera</taxon>
        <taxon>Endopterygota</taxon>
        <taxon>Hymenoptera</taxon>
        <taxon>Tenthredinoidea</taxon>
        <taxon>Diprionidae</taxon>
        <taxon>Diprioninae</taxon>
        <taxon>Neodiprion</taxon>
    </lineage>
</organism>
<sequence length="231" mass="26554">MSFSKNYAPQNSTHPQTAPVKIASTMRESSNARLSLSKGQRPLSKALSQQSKIGMSTASLIPGHQVTSATYRSAKGGFKIPRYQNSYRLHAHNPWKQEVVDKVLEDVMTTTLTGMKYNPEVCMKLCQDMTAEIRNRIYRKDYDRRDIATIACKEIFIHERVKKKWHARKLFTSSRFRYKFIVQVTIVEKTGQSLQVANGRLWDIERDNHSSFTFESSQMYAVGIVVGVYYE</sequence>
<evidence type="ECO:0000256" key="2">
    <source>
        <dbReference type="SAM" id="MobiDB-lite"/>
    </source>
</evidence>
<feature type="region of interest" description="Disordered" evidence="2">
    <location>
        <begin position="28"/>
        <end position="47"/>
    </location>
</feature>